<keyword evidence="1" id="KW-0472">Membrane</keyword>
<evidence type="ECO:0000313" key="3">
    <source>
        <dbReference type="EMBL" id="GAA5229171.1"/>
    </source>
</evidence>
<keyword evidence="1" id="KW-1133">Transmembrane helix</keyword>
<feature type="transmembrane region" description="Helical" evidence="1">
    <location>
        <begin position="46"/>
        <end position="67"/>
    </location>
</feature>
<protein>
    <recommendedName>
        <fullName evidence="2">DUF1648 domain-containing protein</fullName>
    </recommendedName>
</protein>
<dbReference type="Proteomes" id="UP001501257">
    <property type="component" value="Unassembled WGS sequence"/>
</dbReference>
<gene>
    <name evidence="3" type="ORF">GCM10025778_37100</name>
</gene>
<sequence length="286" mass="29070">MLSLATMGTMVAIHLSSSLLWRERLPEPMATHWSGTGVADGTGSLATYLLLGVFTLVLPGILVPFAACAMAGSRAGKPVLSGLGNGLLVSIAGLFLSGKVGQLDAPQALGTRMNAPVLIGALVVAILWGTGSALLIRGACPPRAVPEPATTAEDLSGQRSLAPGSAISSTVRGSAWFLAFLAAFAAGMAVVAVLEWKDSPATSWSLVPGVVIVVVSGVVFMTGQVVADDAGLRAYAGGFLKLLHVRPEDIEMAEAREITRANSEAGARATAARVLLSSSAPGQVSS</sequence>
<comment type="caution">
    <text evidence="3">The sequence shown here is derived from an EMBL/GenBank/DDBJ whole genome shotgun (WGS) entry which is preliminary data.</text>
</comment>
<evidence type="ECO:0000313" key="4">
    <source>
        <dbReference type="Proteomes" id="UP001501257"/>
    </source>
</evidence>
<feature type="transmembrane region" description="Helical" evidence="1">
    <location>
        <begin position="175"/>
        <end position="194"/>
    </location>
</feature>
<evidence type="ECO:0000259" key="2">
    <source>
        <dbReference type="Pfam" id="PF07853"/>
    </source>
</evidence>
<reference evidence="4" key="1">
    <citation type="journal article" date="2019" name="Int. J. Syst. Evol. Microbiol.">
        <title>The Global Catalogue of Microorganisms (GCM) 10K type strain sequencing project: providing services to taxonomists for standard genome sequencing and annotation.</title>
        <authorList>
            <consortium name="The Broad Institute Genomics Platform"/>
            <consortium name="The Broad Institute Genome Sequencing Center for Infectious Disease"/>
            <person name="Wu L."/>
            <person name="Ma J."/>
        </authorList>
    </citation>
    <scope>NUCLEOTIDE SEQUENCE [LARGE SCALE GENOMIC DNA]</scope>
    <source>
        <strain evidence="4">JCM 18952</strain>
    </source>
</reference>
<organism evidence="3 4">
    <name type="scientific">Paeniglutamicibacter antarcticus</name>
    <dbReference type="NCBI Taxonomy" id="494023"/>
    <lineage>
        <taxon>Bacteria</taxon>
        <taxon>Bacillati</taxon>
        <taxon>Actinomycetota</taxon>
        <taxon>Actinomycetes</taxon>
        <taxon>Micrococcales</taxon>
        <taxon>Micrococcaceae</taxon>
        <taxon>Paeniglutamicibacter</taxon>
    </lineage>
</organism>
<proteinExistence type="predicted"/>
<feature type="transmembrane region" description="Helical" evidence="1">
    <location>
        <begin position="79"/>
        <end position="97"/>
    </location>
</feature>
<feature type="domain" description="DUF1648" evidence="2">
    <location>
        <begin position="16"/>
        <end position="52"/>
    </location>
</feature>
<dbReference type="Pfam" id="PF07853">
    <property type="entry name" value="DUF1648"/>
    <property type="match status" value="1"/>
</dbReference>
<dbReference type="InterPro" id="IPR012867">
    <property type="entry name" value="DUF1648"/>
</dbReference>
<name>A0ABP9TSN9_9MICC</name>
<keyword evidence="1" id="KW-0812">Transmembrane</keyword>
<accession>A0ABP9TSN9</accession>
<evidence type="ECO:0000256" key="1">
    <source>
        <dbReference type="SAM" id="Phobius"/>
    </source>
</evidence>
<feature type="transmembrane region" description="Helical" evidence="1">
    <location>
        <begin position="117"/>
        <end position="136"/>
    </location>
</feature>
<feature type="transmembrane region" description="Helical" evidence="1">
    <location>
        <begin position="206"/>
        <end position="227"/>
    </location>
</feature>
<dbReference type="EMBL" id="BAABLK010000094">
    <property type="protein sequence ID" value="GAA5229171.1"/>
    <property type="molecule type" value="Genomic_DNA"/>
</dbReference>
<keyword evidence="4" id="KW-1185">Reference proteome</keyword>